<evidence type="ECO:0000313" key="3">
    <source>
        <dbReference type="EMBL" id="MBB4680407.1"/>
    </source>
</evidence>
<dbReference type="InterPro" id="IPR023393">
    <property type="entry name" value="START-like_dom_sf"/>
</dbReference>
<dbReference type="RefSeq" id="WP_185006179.1">
    <property type="nucleotide sequence ID" value="NZ_BAAAUI010000005.1"/>
</dbReference>
<dbReference type="Pfam" id="PF08327">
    <property type="entry name" value="AHSA1"/>
    <property type="match status" value="1"/>
</dbReference>
<evidence type="ECO:0000313" key="4">
    <source>
        <dbReference type="Proteomes" id="UP000533598"/>
    </source>
</evidence>
<dbReference type="SUPFAM" id="SSF55961">
    <property type="entry name" value="Bet v1-like"/>
    <property type="match status" value="1"/>
</dbReference>
<proteinExistence type="inferred from homology"/>
<evidence type="ECO:0000256" key="1">
    <source>
        <dbReference type="ARBA" id="ARBA00006817"/>
    </source>
</evidence>
<dbReference type="InterPro" id="IPR013538">
    <property type="entry name" value="ASHA1/2-like_C"/>
</dbReference>
<comment type="caution">
    <text evidence="3">The sequence shown here is derived from an EMBL/GenBank/DDBJ whole genome shotgun (WGS) entry which is preliminary data.</text>
</comment>
<sequence>MSTTANHTAVLTLPSDTQMLITREFNAPRHLVYKAWTTPELVKRWWAGQRGQVTSAEIDLRVGGQWRYVMIANGGFEVAFHGEYREIVPEERVVCTEVYEQSGVPEPEPPVLCTYTFTGEGDRTHLHLLVDHPDKALRDLILETGMEAGMQESLHALDLVAQSLR</sequence>
<accession>A0A7W7FWL3</accession>
<keyword evidence="4" id="KW-1185">Reference proteome</keyword>
<reference evidence="3 4" key="1">
    <citation type="submission" date="2020-08" db="EMBL/GenBank/DDBJ databases">
        <title>Sequencing the genomes of 1000 actinobacteria strains.</title>
        <authorList>
            <person name="Klenk H.-P."/>
        </authorList>
    </citation>
    <scope>NUCLEOTIDE SEQUENCE [LARGE SCALE GENOMIC DNA]</scope>
    <source>
        <strain evidence="3 4">DSM 44230</strain>
    </source>
</reference>
<protein>
    <submittedName>
        <fullName evidence="3">Uncharacterized protein YndB with AHSA1/START domain</fullName>
    </submittedName>
</protein>
<organism evidence="3 4">
    <name type="scientific">Crossiella cryophila</name>
    <dbReference type="NCBI Taxonomy" id="43355"/>
    <lineage>
        <taxon>Bacteria</taxon>
        <taxon>Bacillati</taxon>
        <taxon>Actinomycetota</taxon>
        <taxon>Actinomycetes</taxon>
        <taxon>Pseudonocardiales</taxon>
        <taxon>Pseudonocardiaceae</taxon>
        <taxon>Crossiella</taxon>
    </lineage>
</organism>
<gene>
    <name evidence="3" type="ORF">HNR67_006525</name>
</gene>
<dbReference type="CDD" id="cd07826">
    <property type="entry name" value="SRPBCC_CalC_Aha1-like_9"/>
    <property type="match status" value="1"/>
</dbReference>
<evidence type="ECO:0000259" key="2">
    <source>
        <dbReference type="Pfam" id="PF08327"/>
    </source>
</evidence>
<dbReference type="AlphaFoldDB" id="A0A7W7FWL3"/>
<name>A0A7W7FWL3_9PSEU</name>
<dbReference type="EMBL" id="JACHMH010000001">
    <property type="protein sequence ID" value="MBB4680407.1"/>
    <property type="molecule type" value="Genomic_DNA"/>
</dbReference>
<feature type="domain" description="Activator of Hsp90 ATPase homologue 1/2-like C-terminal" evidence="2">
    <location>
        <begin position="26"/>
        <end position="158"/>
    </location>
</feature>
<comment type="similarity">
    <text evidence="1">Belongs to the AHA1 family.</text>
</comment>
<dbReference type="Proteomes" id="UP000533598">
    <property type="component" value="Unassembled WGS sequence"/>
</dbReference>
<dbReference type="Gene3D" id="3.30.530.20">
    <property type="match status" value="1"/>
</dbReference>